<evidence type="ECO:0000313" key="1">
    <source>
        <dbReference type="EMBL" id="KOC19032.1"/>
    </source>
</evidence>
<evidence type="ECO:0000313" key="2">
    <source>
        <dbReference type="Proteomes" id="UP000037442"/>
    </source>
</evidence>
<comment type="caution">
    <text evidence="1">The sequence shown here is derived from an EMBL/GenBank/DDBJ whole genome shotgun (WGS) entry which is preliminary data.</text>
</comment>
<dbReference type="Proteomes" id="UP000037442">
    <property type="component" value="Unassembled WGS sequence"/>
</dbReference>
<dbReference type="PATRIC" id="fig|285.49.peg.4504"/>
<reference evidence="2" key="1">
    <citation type="submission" date="2014-06" db="EMBL/GenBank/DDBJ databases">
        <title>Draft genome sequence of C. testosteroni WDL7.</title>
        <authorList>
            <person name="Wu Y."/>
            <person name="Seshan H."/>
            <person name="Arumugam K."/>
        </authorList>
    </citation>
    <scope>NUCLEOTIDE SEQUENCE [LARGE SCALE GENOMIC DNA]</scope>
    <source>
        <strain evidence="2">WDL7</strain>
    </source>
</reference>
<dbReference type="EMBL" id="JNVD01000034">
    <property type="protein sequence ID" value="KOC19032.1"/>
    <property type="molecule type" value="Genomic_DNA"/>
</dbReference>
<name>A0A0L7MAV5_COMTE</name>
<protein>
    <submittedName>
        <fullName evidence="1">Uncharacterized protein</fullName>
    </submittedName>
</protein>
<sequence>MIYRIIKTDRLKLWPEGMLDGKGELTFDGPLVFAQELAKQDPSSFEESTEKPCPMDWPSSLSYRQSKKIIEKHDMSDLRQDYGLNTAFIEEIEEMFEVAGLPWSERPLVPIQSQARPAQD</sequence>
<accession>A0A0L7MAV5</accession>
<organism evidence="1 2">
    <name type="scientific">Comamonas testosteroni</name>
    <name type="common">Pseudomonas testosteroni</name>
    <dbReference type="NCBI Taxonomy" id="285"/>
    <lineage>
        <taxon>Bacteria</taxon>
        <taxon>Pseudomonadati</taxon>
        <taxon>Pseudomonadota</taxon>
        <taxon>Betaproteobacteria</taxon>
        <taxon>Burkholderiales</taxon>
        <taxon>Comamonadaceae</taxon>
        <taxon>Comamonas</taxon>
    </lineage>
</organism>
<proteinExistence type="predicted"/>
<dbReference type="AlphaFoldDB" id="A0A0L7MAV5"/>
<gene>
    <name evidence="1" type="ORF">GL58_21730</name>
</gene>